<comment type="function">
    <text evidence="7">Chaperone involved in the correct folding and assembly of outer membrane proteins. Recognizes specific patterns of aromatic residues and the orientation of their side chains, which are found more frequently in integral outer membrane proteins. May act in both early periplasmic and late outer membrane-associated steps of protein maturation.</text>
</comment>
<dbReference type="GO" id="GO:0006457">
    <property type="term" value="P:protein folding"/>
    <property type="evidence" value="ECO:0007669"/>
    <property type="project" value="UniProtKB-UniRule"/>
</dbReference>
<evidence type="ECO:0000256" key="2">
    <source>
        <dbReference type="ARBA" id="ARBA00022737"/>
    </source>
</evidence>
<dbReference type="InterPro" id="IPR046357">
    <property type="entry name" value="PPIase_dom_sf"/>
</dbReference>
<dbReference type="InterPro" id="IPR000297">
    <property type="entry name" value="PPIase_PpiC"/>
</dbReference>
<keyword evidence="8" id="KW-0175">Coiled coil</keyword>
<proteinExistence type="inferred from homology"/>
<keyword evidence="1 7" id="KW-0732">Signal</keyword>
<dbReference type="GO" id="GO:0030288">
    <property type="term" value="C:outer membrane-bounded periplasmic space"/>
    <property type="evidence" value="ECO:0007669"/>
    <property type="project" value="InterPro"/>
</dbReference>
<dbReference type="EMBL" id="SACQ01000005">
    <property type="protein sequence ID" value="RVU30346.1"/>
    <property type="molecule type" value="Genomic_DNA"/>
</dbReference>
<gene>
    <name evidence="7" type="primary">surA</name>
    <name evidence="10" type="ORF">EOE65_11935</name>
</gene>
<keyword evidence="11" id="KW-1185">Reference proteome</keyword>
<dbReference type="GO" id="GO:0051082">
    <property type="term" value="F:unfolded protein binding"/>
    <property type="evidence" value="ECO:0007669"/>
    <property type="project" value="UniProtKB-UniRule"/>
</dbReference>
<comment type="domain">
    <text evidence="7">The PPIase activity resides only in the second parvulin domain. The N-terminal region and the C-terminal tail are necessary and sufficient for the chaperone activity of SurA. The PPIase activity is dispensable for SurA to function as a chaperone. The N-terminal region and the C-terminal tail are also required for porin recognition.</text>
</comment>
<feature type="domain" description="PpiC" evidence="9">
    <location>
        <begin position="287"/>
        <end position="386"/>
    </location>
</feature>
<dbReference type="Proteomes" id="UP000282818">
    <property type="component" value="Unassembled WGS sequence"/>
</dbReference>
<dbReference type="PROSITE" id="PS50198">
    <property type="entry name" value="PPIC_PPIASE_2"/>
    <property type="match status" value="2"/>
</dbReference>
<reference evidence="10 11" key="1">
    <citation type="submission" date="2019-01" db="EMBL/GenBank/DDBJ databases">
        <authorList>
            <person name="Chen W.-M."/>
        </authorList>
    </citation>
    <scope>NUCLEOTIDE SEQUENCE [LARGE SCALE GENOMIC DNA]</scope>
    <source>
        <strain evidence="10 11">HPM-16</strain>
    </source>
</reference>
<dbReference type="Gene3D" id="3.10.50.40">
    <property type="match status" value="2"/>
</dbReference>
<sequence length="431" mass="48088" precursor="true">MSIIKQLRRYSLVAITSAFIASPAAYAERIALDGVAAIVNNDIILESEFTQRLALVTQRVQARGQLVPNPQVLRSQVMDRLVLDSLLKQLAERQGIRISDRQLNQAVESIASRNGMTVPQFRQALIAEGQNYEAAREQIRNEMLVTQVQQSNVNRRIRVSDQEIRNYLKQNSNANQQVEVLLSIILAALPQEASPQAIQDAKTRIDEIATELRAGADFADVAIASSDAPNALNGGDMGWRRLNELPEPLAEAVADLNSGEISTPIRAPSGFYIAQVRDTRGGAVELVNQTKVRHILIKPSEIRSPAQAKRLIDRIYNRLQQGEPFDEIARELSDDKGSGSEGGALGWASPGQMVPEFEQVMTRSEPGQISEPFQSRFGWHILEVEDRRTKNMGDEMQESQAKAAISKRKFDEELANWLRELRSQAYVEIKN</sequence>
<evidence type="ECO:0000256" key="6">
    <source>
        <dbReference type="ARBA" id="ARBA00023235"/>
    </source>
</evidence>
<keyword evidence="5 7" id="KW-0143">Chaperone</keyword>
<dbReference type="Pfam" id="PF09312">
    <property type="entry name" value="SurA_N"/>
    <property type="match status" value="1"/>
</dbReference>
<dbReference type="GO" id="GO:0050821">
    <property type="term" value="P:protein stabilization"/>
    <property type="evidence" value="ECO:0007669"/>
    <property type="project" value="InterPro"/>
</dbReference>
<feature type="coiled-coil region" evidence="8">
    <location>
        <begin position="122"/>
        <end position="177"/>
    </location>
</feature>
<dbReference type="AlphaFoldDB" id="A0A437Q788"/>
<keyword evidence="2 7" id="KW-0677">Repeat</keyword>
<dbReference type="Pfam" id="PF00639">
    <property type="entry name" value="Rotamase"/>
    <property type="match status" value="2"/>
</dbReference>
<keyword evidence="3 7" id="KW-0574">Periplasm</keyword>
<dbReference type="SUPFAM" id="SSF54534">
    <property type="entry name" value="FKBP-like"/>
    <property type="match status" value="2"/>
</dbReference>
<evidence type="ECO:0000256" key="4">
    <source>
        <dbReference type="ARBA" id="ARBA00023110"/>
    </source>
</evidence>
<dbReference type="SUPFAM" id="SSF109998">
    <property type="entry name" value="Triger factor/SurA peptide-binding domain-like"/>
    <property type="match status" value="1"/>
</dbReference>
<dbReference type="InterPro" id="IPR027304">
    <property type="entry name" value="Trigger_fact/SurA_dom_sf"/>
</dbReference>
<dbReference type="GO" id="GO:0043165">
    <property type="term" value="P:Gram-negative-bacterium-type cell outer membrane assembly"/>
    <property type="evidence" value="ECO:0007669"/>
    <property type="project" value="InterPro"/>
</dbReference>
<evidence type="ECO:0000256" key="8">
    <source>
        <dbReference type="SAM" id="Coils"/>
    </source>
</evidence>
<dbReference type="InterPro" id="IPR050280">
    <property type="entry name" value="OMP_Chaperone_SurA"/>
</dbReference>
<dbReference type="InterPro" id="IPR015391">
    <property type="entry name" value="SurA_N"/>
</dbReference>
<comment type="subcellular location">
    <subcellularLocation>
        <location evidence="7">Periplasm</location>
    </subcellularLocation>
    <text evidence="7">Is capable of associating with the outer membrane.</text>
</comment>
<accession>A0A437Q788</accession>
<evidence type="ECO:0000256" key="7">
    <source>
        <dbReference type="HAMAP-Rule" id="MF_01183"/>
    </source>
</evidence>
<evidence type="ECO:0000259" key="9">
    <source>
        <dbReference type="PROSITE" id="PS50198"/>
    </source>
</evidence>
<dbReference type="GO" id="GO:0003755">
    <property type="term" value="F:peptidyl-prolyl cis-trans isomerase activity"/>
    <property type="evidence" value="ECO:0007669"/>
    <property type="project" value="UniProtKB-UniRule"/>
</dbReference>
<evidence type="ECO:0000256" key="1">
    <source>
        <dbReference type="ARBA" id="ARBA00022729"/>
    </source>
</evidence>
<name>A0A437Q788_9GAMM</name>
<dbReference type="PANTHER" id="PTHR47637">
    <property type="entry name" value="CHAPERONE SURA"/>
    <property type="match status" value="1"/>
</dbReference>
<dbReference type="PANTHER" id="PTHR47637:SF1">
    <property type="entry name" value="CHAPERONE SURA"/>
    <property type="match status" value="1"/>
</dbReference>
<keyword evidence="4 7" id="KW-0697">Rotamase</keyword>
<feature type="chain" id="PRO_5019592296" description="Chaperone SurA" evidence="7">
    <location>
        <begin position="28"/>
        <end position="431"/>
    </location>
</feature>
<dbReference type="InterPro" id="IPR023034">
    <property type="entry name" value="PPIase_SurA"/>
</dbReference>
<evidence type="ECO:0000256" key="5">
    <source>
        <dbReference type="ARBA" id="ARBA00023186"/>
    </source>
</evidence>
<evidence type="ECO:0000313" key="11">
    <source>
        <dbReference type="Proteomes" id="UP000282818"/>
    </source>
</evidence>
<dbReference type="RefSeq" id="WP_127694542.1">
    <property type="nucleotide sequence ID" value="NZ_SACQ01000005.1"/>
</dbReference>
<feature type="signal peptide" evidence="7">
    <location>
        <begin position="1"/>
        <end position="27"/>
    </location>
</feature>
<comment type="caution">
    <text evidence="10">The sequence shown here is derived from an EMBL/GenBank/DDBJ whole genome shotgun (WGS) entry which is preliminary data.</text>
</comment>
<protein>
    <recommendedName>
        <fullName evidence="7">Chaperone SurA</fullName>
    </recommendedName>
    <alternativeName>
        <fullName evidence="7">Peptidyl-prolyl cis-trans isomerase SurA</fullName>
        <shortName evidence="7">PPIase SurA</shortName>
        <ecNumber evidence="7">5.2.1.8</ecNumber>
    </alternativeName>
    <alternativeName>
        <fullName evidence="7">Rotamase SurA</fullName>
    </alternativeName>
</protein>
<dbReference type="HAMAP" id="MF_01183">
    <property type="entry name" value="Chaperone_SurA"/>
    <property type="match status" value="1"/>
</dbReference>
<evidence type="ECO:0000313" key="10">
    <source>
        <dbReference type="EMBL" id="RVU30346.1"/>
    </source>
</evidence>
<feature type="domain" description="PpiC" evidence="9">
    <location>
        <begin position="177"/>
        <end position="278"/>
    </location>
</feature>
<comment type="catalytic activity">
    <reaction evidence="7">
        <text>[protein]-peptidylproline (omega=180) = [protein]-peptidylproline (omega=0)</text>
        <dbReference type="Rhea" id="RHEA:16237"/>
        <dbReference type="Rhea" id="RHEA-COMP:10747"/>
        <dbReference type="Rhea" id="RHEA-COMP:10748"/>
        <dbReference type="ChEBI" id="CHEBI:83833"/>
        <dbReference type="ChEBI" id="CHEBI:83834"/>
        <dbReference type="EC" id="5.2.1.8"/>
    </reaction>
</comment>
<dbReference type="Gene3D" id="1.10.4030.10">
    <property type="entry name" value="Porin chaperone SurA, peptide-binding domain"/>
    <property type="match status" value="1"/>
</dbReference>
<organism evidence="10 11">
    <name type="scientific">Neptunomonas marina</name>
    <dbReference type="NCBI Taxonomy" id="1815562"/>
    <lineage>
        <taxon>Bacteria</taxon>
        <taxon>Pseudomonadati</taxon>
        <taxon>Pseudomonadota</taxon>
        <taxon>Gammaproteobacteria</taxon>
        <taxon>Oceanospirillales</taxon>
        <taxon>Oceanospirillaceae</taxon>
        <taxon>Neptunomonas</taxon>
    </lineage>
</organism>
<evidence type="ECO:0000256" key="3">
    <source>
        <dbReference type="ARBA" id="ARBA00022764"/>
    </source>
</evidence>
<keyword evidence="6 7" id="KW-0413">Isomerase</keyword>
<dbReference type="GO" id="GO:0042277">
    <property type="term" value="F:peptide binding"/>
    <property type="evidence" value="ECO:0007669"/>
    <property type="project" value="InterPro"/>
</dbReference>
<dbReference type="EC" id="5.2.1.8" evidence="7"/>